<dbReference type="Proteomes" id="UP000223777">
    <property type="component" value="Unassembled WGS sequence"/>
</dbReference>
<feature type="chain" id="PRO_5038359850" description="Cyclophilin-like domain-containing protein" evidence="1">
    <location>
        <begin position="20"/>
        <end position="165"/>
    </location>
</feature>
<comment type="caution">
    <text evidence="3">The sequence shown here is derived from an EMBL/GenBank/DDBJ whole genome shotgun (WGS) entry which is preliminary data.</text>
</comment>
<feature type="domain" description="Cyclophilin-like" evidence="2">
    <location>
        <begin position="54"/>
        <end position="162"/>
    </location>
</feature>
<organism evidence="3 4">
    <name type="scientific">Bacillus cereus</name>
    <dbReference type="NCBI Taxonomy" id="1396"/>
    <lineage>
        <taxon>Bacteria</taxon>
        <taxon>Bacillati</taxon>
        <taxon>Bacillota</taxon>
        <taxon>Bacilli</taxon>
        <taxon>Bacillales</taxon>
        <taxon>Bacillaceae</taxon>
        <taxon>Bacillus</taxon>
        <taxon>Bacillus cereus group</taxon>
    </lineage>
</organism>
<evidence type="ECO:0000313" key="4">
    <source>
        <dbReference type="Proteomes" id="UP000223777"/>
    </source>
</evidence>
<dbReference type="InterPro" id="IPR041183">
    <property type="entry name" value="Cyclophilin-like"/>
</dbReference>
<dbReference type="SUPFAM" id="SSF50891">
    <property type="entry name" value="Cyclophilin-like"/>
    <property type="match status" value="1"/>
</dbReference>
<accession>A0A2B9PI13</accession>
<gene>
    <name evidence="3" type="ORF">CN984_26650</name>
</gene>
<dbReference type="InterPro" id="IPR029000">
    <property type="entry name" value="Cyclophilin-like_dom_sf"/>
</dbReference>
<protein>
    <recommendedName>
        <fullName evidence="2">Cyclophilin-like domain-containing protein</fullName>
    </recommendedName>
</protein>
<proteinExistence type="predicted"/>
<dbReference type="RefSeq" id="WP_098767446.1">
    <property type="nucleotide sequence ID" value="NZ_NUIL01000056.1"/>
</dbReference>
<name>A0A2B9PI13_BACCE</name>
<dbReference type="Pfam" id="PF18050">
    <property type="entry name" value="Cyclophil_like2"/>
    <property type="match status" value="1"/>
</dbReference>
<reference evidence="3 4" key="1">
    <citation type="submission" date="2017-09" db="EMBL/GenBank/DDBJ databases">
        <title>Large-scale bioinformatics analysis of Bacillus genomes uncovers conserved roles of natural products in bacterial physiology.</title>
        <authorList>
            <consortium name="Agbiome Team Llc"/>
            <person name="Bleich R.M."/>
            <person name="Grubbs K.J."/>
            <person name="Santa Maria K.C."/>
            <person name="Allen S.E."/>
            <person name="Farag S."/>
            <person name="Shank E.A."/>
            <person name="Bowers A."/>
        </authorList>
    </citation>
    <scope>NUCLEOTIDE SEQUENCE [LARGE SCALE GENOMIC DNA]</scope>
    <source>
        <strain evidence="3 4">AFS050027</strain>
    </source>
</reference>
<dbReference type="Gene3D" id="2.40.100.20">
    <property type="match status" value="1"/>
</dbReference>
<dbReference type="AlphaFoldDB" id="A0A2B9PI13"/>
<feature type="signal peptide" evidence="1">
    <location>
        <begin position="1"/>
        <end position="19"/>
    </location>
</feature>
<dbReference type="PROSITE" id="PS51257">
    <property type="entry name" value="PROKAR_LIPOPROTEIN"/>
    <property type="match status" value="1"/>
</dbReference>
<evidence type="ECO:0000313" key="3">
    <source>
        <dbReference type="EMBL" id="PGO22316.1"/>
    </source>
</evidence>
<evidence type="ECO:0000256" key="1">
    <source>
        <dbReference type="SAM" id="SignalP"/>
    </source>
</evidence>
<evidence type="ECO:0000259" key="2">
    <source>
        <dbReference type="Pfam" id="PF18050"/>
    </source>
</evidence>
<dbReference type="EMBL" id="NUIL01000056">
    <property type="protein sequence ID" value="PGO22316.1"/>
    <property type="molecule type" value="Genomic_DNA"/>
</dbReference>
<sequence>MKAISKFLFLFIVILLLTACGSGDNSRQSLNENNETEKTKGQENKMSNILVKLKFANEEVMVRMEDTPVAQDFLSLLPMKFTIEDYAGTEKVSYLPRKLSTENAPKGIEAKRGDFNYYAPWGNLAIFYEDFRFSNGLIKLGTIESGIEKLENIRDNFEMVIEKAE</sequence>
<keyword evidence="1" id="KW-0732">Signal</keyword>